<organism evidence="2 3">
    <name type="scientific">Miscanthus lutarioriparius</name>
    <dbReference type="NCBI Taxonomy" id="422564"/>
    <lineage>
        <taxon>Eukaryota</taxon>
        <taxon>Viridiplantae</taxon>
        <taxon>Streptophyta</taxon>
        <taxon>Embryophyta</taxon>
        <taxon>Tracheophyta</taxon>
        <taxon>Spermatophyta</taxon>
        <taxon>Magnoliopsida</taxon>
        <taxon>Liliopsida</taxon>
        <taxon>Poales</taxon>
        <taxon>Poaceae</taxon>
        <taxon>PACMAD clade</taxon>
        <taxon>Panicoideae</taxon>
        <taxon>Andropogonodae</taxon>
        <taxon>Andropogoneae</taxon>
        <taxon>Saccharinae</taxon>
        <taxon>Miscanthus</taxon>
    </lineage>
</organism>
<dbReference type="EMBL" id="CAJGYO010000018">
    <property type="protein sequence ID" value="CAD6336169.1"/>
    <property type="molecule type" value="Genomic_DNA"/>
</dbReference>
<comment type="caution">
    <text evidence="2">The sequence shown here is derived from an EMBL/GenBank/DDBJ whole genome shotgun (WGS) entry which is preliminary data.</text>
</comment>
<keyword evidence="3" id="KW-1185">Reference proteome</keyword>
<accession>A0A811S3Q4</accession>
<gene>
    <name evidence="2" type="ORF">NCGR_LOCUS60267</name>
</gene>
<protein>
    <submittedName>
        <fullName evidence="2">Uncharacterized protein</fullName>
    </submittedName>
</protein>
<feature type="region of interest" description="Disordered" evidence="1">
    <location>
        <begin position="1"/>
        <end position="45"/>
    </location>
</feature>
<evidence type="ECO:0000256" key="1">
    <source>
        <dbReference type="SAM" id="MobiDB-lite"/>
    </source>
</evidence>
<dbReference type="Proteomes" id="UP000604825">
    <property type="component" value="Unassembled WGS sequence"/>
</dbReference>
<sequence length="121" mass="13085">MATTPRQPASPPSAEGAASRTAAHHGHHAATGRRPTRPPRPPRHASLLRLRALRARRPAPPPSGKATAARVAFSQHPCVRAAMTYAVFECHDCGCATSARRECNALRHGLHLCQDRKMNYG</sequence>
<proteinExistence type="predicted"/>
<feature type="compositionally biased region" description="Low complexity" evidence="1">
    <location>
        <begin position="12"/>
        <end position="21"/>
    </location>
</feature>
<feature type="compositionally biased region" description="Basic residues" evidence="1">
    <location>
        <begin position="22"/>
        <end position="43"/>
    </location>
</feature>
<reference evidence="2" key="1">
    <citation type="submission" date="2020-10" db="EMBL/GenBank/DDBJ databases">
        <authorList>
            <person name="Han B."/>
            <person name="Lu T."/>
            <person name="Zhao Q."/>
            <person name="Huang X."/>
            <person name="Zhao Y."/>
        </authorList>
    </citation>
    <scope>NUCLEOTIDE SEQUENCE</scope>
</reference>
<evidence type="ECO:0000313" key="2">
    <source>
        <dbReference type="EMBL" id="CAD6336169.1"/>
    </source>
</evidence>
<evidence type="ECO:0000313" key="3">
    <source>
        <dbReference type="Proteomes" id="UP000604825"/>
    </source>
</evidence>
<name>A0A811S3Q4_9POAL</name>
<dbReference type="AlphaFoldDB" id="A0A811S3Q4"/>